<evidence type="ECO:0000256" key="2">
    <source>
        <dbReference type="ARBA" id="ARBA00007786"/>
    </source>
</evidence>
<dbReference type="SMART" id="SM00856">
    <property type="entry name" value="PMEI"/>
    <property type="match status" value="1"/>
</dbReference>
<dbReference type="SUPFAM" id="SSF101148">
    <property type="entry name" value="Plant invertase/pectin methylesterase inhibitor"/>
    <property type="match status" value="1"/>
</dbReference>
<evidence type="ECO:0000259" key="6">
    <source>
        <dbReference type="SMART" id="SM00856"/>
    </source>
</evidence>
<accession>A0A5N6RK16</accession>
<evidence type="ECO:0000256" key="4">
    <source>
        <dbReference type="ARBA" id="ARBA00023157"/>
    </source>
</evidence>
<evidence type="ECO:0000256" key="3">
    <source>
        <dbReference type="ARBA" id="ARBA00013229"/>
    </source>
</evidence>
<dbReference type="InterPro" id="IPR006501">
    <property type="entry name" value="Pectinesterase_inhib_dom"/>
</dbReference>
<gene>
    <name evidence="7" type="ORF">FH972_017738</name>
</gene>
<protein>
    <recommendedName>
        <fullName evidence="3">pectinesterase</fullName>
        <ecNumber evidence="3">3.1.1.11</ecNumber>
    </recommendedName>
</protein>
<dbReference type="Gene3D" id="1.20.140.40">
    <property type="entry name" value="Invertase/pectin methylesterase inhibitor family protein"/>
    <property type="match status" value="1"/>
</dbReference>
<comment type="similarity">
    <text evidence="2">In the C-terminal section; belongs to the pectinesterase family.</text>
</comment>
<keyword evidence="8" id="KW-1185">Reference proteome</keyword>
<evidence type="ECO:0000256" key="5">
    <source>
        <dbReference type="ARBA" id="ARBA00023180"/>
    </source>
</evidence>
<keyword evidence="5" id="KW-0325">Glycoprotein</keyword>
<dbReference type="PANTHER" id="PTHR31707">
    <property type="entry name" value="PECTINESTERASE"/>
    <property type="match status" value="1"/>
</dbReference>
<dbReference type="Pfam" id="PF04043">
    <property type="entry name" value="PMEI"/>
    <property type="match status" value="1"/>
</dbReference>
<reference evidence="7 8" key="1">
    <citation type="submission" date="2019-06" db="EMBL/GenBank/DDBJ databases">
        <title>A chromosomal-level reference genome of Carpinus fangiana (Coryloideae, Betulaceae).</title>
        <authorList>
            <person name="Yang X."/>
            <person name="Wang Z."/>
            <person name="Zhang L."/>
            <person name="Hao G."/>
            <person name="Liu J."/>
            <person name="Yang Y."/>
        </authorList>
    </citation>
    <scope>NUCLEOTIDE SEQUENCE [LARGE SCALE GENOMIC DNA]</scope>
    <source>
        <strain evidence="7">Cfa_2016G</strain>
        <tissue evidence="7">Leaf</tissue>
    </source>
</reference>
<keyword evidence="4" id="KW-1015">Disulfide bond</keyword>
<dbReference type="FunFam" id="1.20.140.40:FF:000010">
    <property type="entry name" value="Pectinesterase"/>
    <property type="match status" value="1"/>
</dbReference>
<dbReference type="GO" id="GO:0004857">
    <property type="term" value="F:enzyme inhibitor activity"/>
    <property type="evidence" value="ECO:0007669"/>
    <property type="project" value="InterPro"/>
</dbReference>
<dbReference type="EC" id="3.1.1.11" evidence="3"/>
<organism evidence="7 8">
    <name type="scientific">Carpinus fangiana</name>
    <dbReference type="NCBI Taxonomy" id="176857"/>
    <lineage>
        <taxon>Eukaryota</taxon>
        <taxon>Viridiplantae</taxon>
        <taxon>Streptophyta</taxon>
        <taxon>Embryophyta</taxon>
        <taxon>Tracheophyta</taxon>
        <taxon>Spermatophyta</taxon>
        <taxon>Magnoliopsida</taxon>
        <taxon>eudicotyledons</taxon>
        <taxon>Gunneridae</taxon>
        <taxon>Pentapetalae</taxon>
        <taxon>rosids</taxon>
        <taxon>fabids</taxon>
        <taxon>Fagales</taxon>
        <taxon>Betulaceae</taxon>
        <taxon>Carpinus</taxon>
    </lineage>
</organism>
<evidence type="ECO:0000313" key="7">
    <source>
        <dbReference type="EMBL" id="KAE8099784.1"/>
    </source>
</evidence>
<dbReference type="InterPro" id="IPR035513">
    <property type="entry name" value="Invertase/methylesterase_inhib"/>
</dbReference>
<name>A0A5N6RK16_9ROSI</name>
<proteinExistence type="inferred from homology"/>
<dbReference type="CDD" id="cd15798">
    <property type="entry name" value="PMEI-like_3"/>
    <property type="match status" value="1"/>
</dbReference>
<comment type="similarity">
    <text evidence="1">In the N-terminal section; belongs to the PMEI family.</text>
</comment>
<dbReference type="Proteomes" id="UP000327013">
    <property type="component" value="Chromosome 7"/>
</dbReference>
<evidence type="ECO:0000313" key="8">
    <source>
        <dbReference type="Proteomes" id="UP000327013"/>
    </source>
</evidence>
<dbReference type="GO" id="GO:0030599">
    <property type="term" value="F:pectinesterase activity"/>
    <property type="evidence" value="ECO:0007669"/>
    <property type="project" value="UniProtKB-EC"/>
</dbReference>
<evidence type="ECO:0000256" key="1">
    <source>
        <dbReference type="ARBA" id="ARBA00006027"/>
    </source>
</evidence>
<dbReference type="OrthoDB" id="2019149at2759"/>
<sequence>MITQIKEFMAEKMESGKHISFSKKSKKLFLALFATLLIVAAIVGVVAGVNSRKNSGNSQLSAAAHAVLKSSCCSTLYSTIANAPGASAKLASQKDVIEASARRRLSIFAWSLETIDETLDELHEAVEDLRLYPNKKSLSLHADDLKILISSAITNQETCLDGFSHDDADKHVREVLPAGEEHVERMCSNALAMIKNMTDRSDTDIANKRKTLNRKLKEDVDVDVDGTRWPEWSSAADRRLLQSSPVTPNVVAAADGIGDHKTPGNQPPFRPEDRQPVWAAVFVHHRRPRMGLPPLKRSCWQGAFAPLPTGSPYGAAAALSADVLGSPYAANAATVG</sequence>
<feature type="domain" description="Pectinesterase inhibitor" evidence="6">
    <location>
        <begin position="63"/>
        <end position="193"/>
    </location>
</feature>
<dbReference type="EMBL" id="CM017327">
    <property type="protein sequence ID" value="KAE8099784.1"/>
    <property type="molecule type" value="Genomic_DNA"/>
</dbReference>
<dbReference type="AlphaFoldDB" id="A0A5N6RK16"/>